<protein>
    <recommendedName>
        <fullName evidence="3">Metal-dependent phosphohydrolase</fullName>
    </recommendedName>
</protein>
<accession>W4M9Q7</accession>
<reference evidence="1 2" key="1">
    <citation type="journal article" date="2014" name="Nature">
        <title>An environmental bacterial taxon with a large and distinct metabolic repertoire.</title>
        <authorList>
            <person name="Wilson M.C."/>
            <person name="Mori T."/>
            <person name="Ruckert C."/>
            <person name="Uria A.R."/>
            <person name="Helf M.J."/>
            <person name="Takada K."/>
            <person name="Gernert C."/>
            <person name="Steffens U.A."/>
            <person name="Heycke N."/>
            <person name="Schmitt S."/>
            <person name="Rinke C."/>
            <person name="Helfrich E.J."/>
            <person name="Brachmann A.O."/>
            <person name="Gurgui C."/>
            <person name="Wakimoto T."/>
            <person name="Kracht M."/>
            <person name="Crusemann M."/>
            <person name="Hentschel U."/>
            <person name="Abe I."/>
            <person name="Matsunaga S."/>
            <person name="Kalinowski J."/>
            <person name="Takeyama H."/>
            <person name="Piel J."/>
        </authorList>
    </citation>
    <scope>NUCLEOTIDE SEQUENCE [LARGE SCALE GENOMIC DNA]</scope>
    <source>
        <strain evidence="2">TSY2</strain>
    </source>
</reference>
<proteinExistence type="predicted"/>
<keyword evidence="2" id="KW-1185">Reference proteome</keyword>
<organism evidence="1 2">
    <name type="scientific">Candidatus Entotheonella gemina</name>
    <dbReference type="NCBI Taxonomy" id="1429439"/>
    <lineage>
        <taxon>Bacteria</taxon>
        <taxon>Pseudomonadati</taxon>
        <taxon>Nitrospinota/Tectimicrobiota group</taxon>
        <taxon>Candidatus Tectimicrobiota</taxon>
        <taxon>Candidatus Entotheonellia</taxon>
        <taxon>Candidatus Entotheonellales</taxon>
        <taxon>Candidatus Entotheonellaceae</taxon>
        <taxon>Candidatus Entotheonella</taxon>
    </lineage>
</organism>
<dbReference type="AlphaFoldDB" id="W4M9Q7"/>
<evidence type="ECO:0000313" key="2">
    <source>
        <dbReference type="Proteomes" id="UP000019140"/>
    </source>
</evidence>
<dbReference type="Proteomes" id="UP000019140">
    <property type="component" value="Unassembled WGS sequence"/>
</dbReference>
<evidence type="ECO:0008006" key="3">
    <source>
        <dbReference type="Google" id="ProtNLM"/>
    </source>
</evidence>
<gene>
    <name evidence="1" type="ORF">ETSY2_14315</name>
</gene>
<name>W4M9Q7_9BACT</name>
<dbReference type="HOGENOM" id="CLU_2104524_0_0_7"/>
<sequence>MLTGHDSHTNPRIERFTTFLARSYQRLYPLTDPTYGNLAADLGRRALYTIDRSTAAYHNLDHTLLVTSAGIDILRGKHLLEGSVTPRTWAHMILALCYHDIGYVRGASRDDWQGH</sequence>
<comment type="caution">
    <text evidence="1">The sequence shown here is derived from an EMBL/GenBank/DDBJ whole genome shotgun (WGS) entry which is preliminary data.</text>
</comment>
<dbReference type="EMBL" id="AZHX01000574">
    <property type="protein sequence ID" value="ETX06905.1"/>
    <property type="molecule type" value="Genomic_DNA"/>
</dbReference>
<evidence type="ECO:0000313" key="1">
    <source>
        <dbReference type="EMBL" id="ETX06905.1"/>
    </source>
</evidence>